<dbReference type="EMBL" id="JAPUFD010000001">
    <property type="protein sequence ID" value="MDI1485506.1"/>
    <property type="molecule type" value="Genomic_DNA"/>
</dbReference>
<evidence type="ECO:0000259" key="5">
    <source>
        <dbReference type="Pfam" id="PF09444"/>
    </source>
</evidence>
<evidence type="ECO:0000256" key="3">
    <source>
        <dbReference type="ARBA" id="ARBA00023242"/>
    </source>
</evidence>
<feature type="compositionally biased region" description="Basic and acidic residues" evidence="4">
    <location>
        <begin position="396"/>
        <end position="406"/>
    </location>
</feature>
<feature type="compositionally biased region" description="Basic and acidic residues" evidence="4">
    <location>
        <begin position="211"/>
        <end position="227"/>
    </location>
</feature>
<feature type="compositionally biased region" description="Acidic residues" evidence="4">
    <location>
        <begin position="584"/>
        <end position="596"/>
    </location>
</feature>
<feature type="region of interest" description="Disordered" evidence="4">
    <location>
        <begin position="1122"/>
        <end position="1262"/>
    </location>
</feature>
<proteinExistence type="predicted"/>
<evidence type="ECO:0000256" key="1">
    <source>
        <dbReference type="ARBA" id="ARBA00004123"/>
    </source>
</evidence>
<feature type="compositionally biased region" description="Basic residues" evidence="4">
    <location>
        <begin position="920"/>
        <end position="932"/>
    </location>
</feature>
<feature type="compositionally biased region" description="Polar residues" evidence="4">
    <location>
        <begin position="718"/>
        <end position="740"/>
    </location>
</feature>
<feature type="compositionally biased region" description="Polar residues" evidence="4">
    <location>
        <begin position="166"/>
        <end position="190"/>
    </location>
</feature>
<comment type="caution">
    <text evidence="6">The sequence shown here is derived from an EMBL/GenBank/DDBJ whole genome shotgun (WGS) entry which is preliminary data.</text>
</comment>
<feature type="region of interest" description="Disordered" evidence="4">
    <location>
        <begin position="1378"/>
        <end position="1410"/>
    </location>
</feature>
<dbReference type="GO" id="GO:0007095">
    <property type="term" value="P:mitotic G2 DNA damage checkpoint signaling"/>
    <property type="evidence" value="ECO:0007669"/>
    <property type="project" value="TreeGrafter"/>
</dbReference>
<feature type="compositionally biased region" description="Low complexity" evidence="4">
    <location>
        <begin position="1177"/>
        <end position="1194"/>
    </location>
</feature>
<dbReference type="Pfam" id="PF09444">
    <property type="entry name" value="MRC1"/>
    <property type="match status" value="1"/>
</dbReference>
<sequence length="1410" mass="155728">MSQISSTDLVQQDLPATELTPRSKVKAMLAALHDDSDAEAGIPSGLIQKGGSQVASRSTSEEREEDEQPIAPRGKLAARLNRRPSPSPEAHESERSGSDKENAYARVKRQLMKRPRTSPTERSVARNKIAKDNALATPSEQAEGETRPGTSSPTPARNISPGLFLTPSSGKEQPQNMQSTTKYQQYSQGDDTSDSDLPENPMKSSKTLELVARKRAEREAREAEAAAKKSKHGHEEVDNDDSTSSFDSEDREIGKRLTQSDRPARKASKKALEEMNRETQRMSRNMQLAHQAKTKKKITKDSLLARFKFTANSGASNGPLSSDQASSAPVSDHEGAIPKETPPTSPMAPSETETSLVKQISTTMDTPLSQSQEATASTHADELPDMTDLLKQPASRNDETKTKAPSKDAAQSGNETRLPRVFDFKRRPIQIRSLRQSSLHREEASSDSELEVLPAKNKIGRLAAFDRVPQVKAQDVRSLQTLRALAHLNSPPDKKSRKGKFSGSFNDMQNSLQKRARLQAVAERRAKIEDLKARGIMVQTEEERQQEQIEVEDLLEKARRENQEIRDKEKRAAKKEKLANGESGDLDDSSDDEDYQDVNHGQSREDTDVDFSGSDDEEGLIEQEQDGSQLDEDDDEGIENGEPNEELELRIGAHGMIEDEASEDSPDDEDVDADDEDDEDQAPAREPPVGRIRRNRTVLDDDDDEHRENDSMDVYITKPTQSSNVEVPSMFQNQGNSNPIGMTQAFAATMADTQSQAPSPDIEIPDMFQNNLQDVPMGMTQAFAATIAESQTQADKHDGEMQDFLPTLDAPPEPKIPVLCVEDSFKIANDTQNDTRIPETSDSHKMDLHLSQSQLEYETIDNNEQTQRATATQWSEIPDPTQDAGFVMSSPALENRFVSEPPSTVDTVIVPSPTREKSPLMKKRGRLQRGRVTKPLPDDRNGNGATTASPEMQEGANDAFAAMKQARRHAVEKEAYNKKKSEAKEMVEEQAQESEDEYAGLGGASDDESGGEEDELVNAMIDQGDVDVDERRLAAYHADKQRADDGKAIEKLFKDINNGGLRRKRGADFDLSDSDDDAEARRRRKQREFAKMRKALLENENVGKIAEDPRKMAFLKAIEDRDDDQDIDFLDRPAEDTFCVEMDTQQEGDSQPQQRDPADGPKIGQNKPPSVHDKAAMRPPATSRRTAPAASKKPASLKEIRDSVSFLIEEPGSFNINTEDPSSSADEDAAEETEIPPLRRNDTPEDISISNIQTTTTNARRTRSNPIIDRLVLKRQQSSSASSLASSTIQAFQAPGAPASATPSFPSLLRRAGTSNLSSLSNTDANGINHATTAAATERAAGGGDKEGFVKRGGTKRSSVNFAMREREKRGVVEEVERRKKEERERLRARRQHDGGGIVGMLSRGSTWDV</sequence>
<evidence type="ECO:0000256" key="2">
    <source>
        <dbReference type="ARBA" id="ARBA00022553"/>
    </source>
</evidence>
<feature type="compositionally biased region" description="Polar residues" evidence="4">
    <location>
        <begin position="1"/>
        <end position="10"/>
    </location>
</feature>
<feature type="compositionally biased region" description="Polar residues" evidence="4">
    <location>
        <begin position="1143"/>
        <end position="1154"/>
    </location>
</feature>
<feature type="compositionally biased region" description="Acidic residues" evidence="4">
    <location>
        <begin position="988"/>
        <end position="998"/>
    </location>
</feature>
<feature type="compositionally biased region" description="Polar residues" evidence="4">
    <location>
        <begin position="148"/>
        <end position="157"/>
    </location>
</feature>
<feature type="region of interest" description="Disordered" evidence="4">
    <location>
        <begin position="1"/>
        <end position="21"/>
    </location>
</feature>
<dbReference type="GO" id="GO:0033314">
    <property type="term" value="P:mitotic DNA replication checkpoint signaling"/>
    <property type="evidence" value="ECO:0007669"/>
    <property type="project" value="TreeGrafter"/>
</dbReference>
<feature type="domain" description="DNA replication checkpoint mediator MRC1" evidence="5">
    <location>
        <begin position="979"/>
        <end position="1116"/>
    </location>
</feature>
<feature type="compositionally biased region" description="Polar residues" evidence="4">
    <location>
        <begin position="310"/>
        <end position="329"/>
    </location>
</feature>
<keyword evidence="2" id="KW-0597">Phosphoprotein</keyword>
<feature type="region of interest" description="Disordered" evidence="4">
    <location>
        <begin position="1334"/>
        <end position="1357"/>
    </location>
</feature>
<name>A0AA43TNI7_9LECA</name>
<dbReference type="PANTHER" id="PTHR14396:SF10">
    <property type="entry name" value="CLASPIN"/>
    <property type="match status" value="1"/>
</dbReference>
<gene>
    <name evidence="6" type="ORF">OHK93_000644</name>
</gene>
<feature type="compositionally biased region" description="Acidic residues" evidence="4">
    <location>
        <begin position="607"/>
        <end position="646"/>
    </location>
</feature>
<feature type="compositionally biased region" description="Basic residues" evidence="4">
    <location>
        <begin position="106"/>
        <end position="116"/>
    </location>
</feature>
<evidence type="ECO:0000313" key="7">
    <source>
        <dbReference type="Proteomes" id="UP001161017"/>
    </source>
</evidence>
<dbReference type="GO" id="GO:0005634">
    <property type="term" value="C:nucleus"/>
    <property type="evidence" value="ECO:0007669"/>
    <property type="project" value="UniProtKB-SubCell"/>
</dbReference>
<dbReference type="PANTHER" id="PTHR14396">
    <property type="entry name" value="CLASPIN"/>
    <property type="match status" value="1"/>
</dbReference>
<feature type="region of interest" description="Disordered" evidence="4">
    <location>
        <begin position="859"/>
        <end position="1016"/>
    </location>
</feature>
<feature type="compositionally biased region" description="Polar residues" evidence="4">
    <location>
        <begin position="351"/>
        <end position="378"/>
    </location>
</feature>
<feature type="compositionally biased region" description="Basic and acidic residues" evidence="4">
    <location>
        <begin position="251"/>
        <end position="281"/>
    </location>
</feature>
<dbReference type="InterPro" id="IPR018564">
    <property type="entry name" value="Repl_chkpnt_MRC1_dom"/>
</dbReference>
<feature type="compositionally biased region" description="Basic and acidic residues" evidence="4">
    <location>
        <begin position="89"/>
        <end position="103"/>
    </location>
</feature>
<feature type="compositionally biased region" description="Polar residues" evidence="4">
    <location>
        <begin position="859"/>
        <end position="875"/>
    </location>
</feature>
<organism evidence="6 7">
    <name type="scientific">Ramalina farinacea</name>
    <dbReference type="NCBI Taxonomy" id="258253"/>
    <lineage>
        <taxon>Eukaryota</taxon>
        <taxon>Fungi</taxon>
        <taxon>Dikarya</taxon>
        <taxon>Ascomycota</taxon>
        <taxon>Pezizomycotina</taxon>
        <taxon>Lecanoromycetes</taxon>
        <taxon>OSLEUM clade</taxon>
        <taxon>Lecanoromycetidae</taxon>
        <taxon>Lecanorales</taxon>
        <taxon>Lecanorineae</taxon>
        <taxon>Ramalinaceae</taxon>
        <taxon>Ramalina</taxon>
    </lineage>
</organism>
<feature type="region of interest" description="Disordered" evidence="4">
    <location>
        <begin position="557"/>
        <end position="740"/>
    </location>
</feature>
<keyword evidence="3" id="KW-0539">Nucleus</keyword>
<feature type="region of interest" description="Disordered" evidence="4">
    <location>
        <begin position="433"/>
        <end position="452"/>
    </location>
</feature>
<evidence type="ECO:0000256" key="4">
    <source>
        <dbReference type="SAM" id="MobiDB-lite"/>
    </source>
</evidence>
<dbReference type="InterPro" id="IPR024146">
    <property type="entry name" value="Claspin"/>
</dbReference>
<feature type="compositionally biased region" description="Basic and acidic residues" evidence="4">
    <location>
        <begin position="417"/>
        <end position="426"/>
    </location>
</feature>
<reference evidence="6" key="1">
    <citation type="journal article" date="2023" name="Genome Biol. Evol.">
        <title>First Whole Genome Sequence and Flow Cytometry Genome Size Data for the Lichen-Forming Fungus Ramalina farinacea (Ascomycota).</title>
        <authorList>
            <person name="Llewellyn T."/>
            <person name="Mian S."/>
            <person name="Hill R."/>
            <person name="Leitch I.J."/>
            <person name="Gaya E."/>
        </authorList>
    </citation>
    <scope>NUCLEOTIDE SEQUENCE</scope>
    <source>
        <strain evidence="6">LIQ254RAFAR</strain>
    </source>
</reference>
<keyword evidence="7" id="KW-1185">Reference proteome</keyword>
<evidence type="ECO:0000313" key="6">
    <source>
        <dbReference type="EMBL" id="MDI1485506.1"/>
    </source>
</evidence>
<feature type="compositionally biased region" description="Acidic residues" evidence="4">
    <location>
        <begin position="1005"/>
        <end position="1016"/>
    </location>
</feature>
<protein>
    <recommendedName>
        <fullName evidence="5">DNA replication checkpoint mediator MRC1 domain-containing protein</fullName>
    </recommendedName>
</protein>
<dbReference type="Proteomes" id="UP001161017">
    <property type="component" value="Unassembled WGS sequence"/>
</dbReference>
<feature type="region of interest" description="Disordered" evidence="4">
    <location>
        <begin position="1060"/>
        <end position="1085"/>
    </location>
</feature>
<accession>A0AA43TNI7</accession>
<comment type="subcellular location">
    <subcellularLocation>
        <location evidence="1">Nucleus</location>
    </subcellularLocation>
</comment>
<dbReference type="GO" id="GO:0010997">
    <property type="term" value="F:anaphase-promoting complex binding"/>
    <property type="evidence" value="ECO:0007669"/>
    <property type="project" value="TreeGrafter"/>
</dbReference>
<feature type="region of interest" description="Disordered" evidence="4">
    <location>
        <begin position="487"/>
        <end position="519"/>
    </location>
</feature>
<feature type="compositionally biased region" description="Acidic residues" evidence="4">
    <location>
        <begin position="1225"/>
        <end position="1234"/>
    </location>
</feature>
<feature type="compositionally biased region" description="Basic and acidic residues" evidence="4">
    <location>
        <begin position="557"/>
        <end position="579"/>
    </location>
</feature>
<feature type="compositionally biased region" description="Acidic residues" evidence="4">
    <location>
        <begin position="658"/>
        <end position="681"/>
    </location>
</feature>
<feature type="compositionally biased region" description="Basic and acidic residues" evidence="4">
    <location>
        <begin position="969"/>
        <end position="987"/>
    </location>
</feature>
<feature type="region of interest" description="Disordered" evidence="4">
    <location>
        <begin position="36"/>
        <end position="427"/>
    </location>
</feature>